<keyword evidence="1" id="KW-0175">Coiled coil</keyword>
<reference evidence="4" key="1">
    <citation type="submission" date="2015-04" db="EMBL/GenBank/DDBJ databases">
        <authorList>
            <person name="Syromyatnikov M.Y."/>
            <person name="Popov V.N."/>
        </authorList>
    </citation>
    <scope>NUCLEOTIDE SEQUENCE</scope>
    <source>
        <strain evidence="4">MO-1</strain>
    </source>
</reference>
<feature type="coiled-coil region" evidence="1">
    <location>
        <begin position="133"/>
        <end position="160"/>
    </location>
</feature>
<feature type="region of interest" description="Disordered" evidence="2">
    <location>
        <begin position="164"/>
        <end position="224"/>
    </location>
</feature>
<sequence length="443" mass="49117">MTATPGVEQSLRTLAPFFKQYARHFVRHFFSQMRLFHGENAVSNEAAPVVGYLFYRHFYPGISTAQLPKLDAEQMAQYQEFLKDTMVLSATLQAMEKDLRNWLEKRVHKQMMAFGDFTAHAFADGLREAGLDAEEISIAEEKLARRMAAVEEEVAIAVAEKTAASMDGEEAKEAAADADKPAAEGGEEGESRTIGSDGKPVPQGEEEGEGEEQPAEEEEEGEPPTPLELLMQLKESGTTPLCFNVYKGVPISYESEILDIYDVSEQVVLKLHRYQSFVVGEERFTMIKDEALPFPIQADVVSLQRDCHEVKLENLRFASGGAGGRATVRVKPAEPVPMTVLGDGRKIKATLLDISATGMGVLTTDTPISVDHKVDVNIELEKGQNLALHGIVMMEKEHANGEIMMGINIQPDTNADVFISQYVYQRQAEVVREIQQKSMDLFD</sequence>
<evidence type="ECO:0000256" key="1">
    <source>
        <dbReference type="SAM" id="Coils"/>
    </source>
</evidence>
<organism evidence="4">
    <name type="scientific">Magnetococcus massalia (strain MO-1)</name>
    <dbReference type="NCBI Taxonomy" id="451514"/>
    <lineage>
        <taxon>Bacteria</taxon>
        <taxon>Pseudomonadati</taxon>
        <taxon>Pseudomonadota</taxon>
        <taxon>Magnetococcia</taxon>
        <taxon>Magnetococcales</taxon>
        <taxon>Magnetococcaceae</taxon>
        <taxon>Magnetococcus</taxon>
    </lineage>
</organism>
<protein>
    <recommendedName>
        <fullName evidence="3">PilZ domain-containing protein</fullName>
    </recommendedName>
</protein>
<dbReference type="EMBL" id="LO017727">
    <property type="protein sequence ID" value="CRH06797.1"/>
    <property type="molecule type" value="Genomic_DNA"/>
</dbReference>
<dbReference type="AlphaFoldDB" id="A0A1S7LKZ4"/>
<evidence type="ECO:0000313" key="4">
    <source>
        <dbReference type="EMBL" id="CRH06797.1"/>
    </source>
</evidence>
<dbReference type="InterPro" id="IPR009875">
    <property type="entry name" value="PilZ_domain"/>
</dbReference>
<feature type="domain" description="PilZ" evidence="3">
    <location>
        <begin position="325"/>
        <end position="416"/>
    </location>
</feature>
<feature type="compositionally biased region" description="Acidic residues" evidence="2">
    <location>
        <begin position="204"/>
        <end position="222"/>
    </location>
</feature>
<gene>
    <name evidence="4" type="ORF">MAGMO_2642</name>
</gene>
<proteinExistence type="predicted"/>
<name>A0A1S7LKZ4_MAGMO</name>
<dbReference type="GO" id="GO:0035438">
    <property type="term" value="F:cyclic-di-GMP binding"/>
    <property type="evidence" value="ECO:0007669"/>
    <property type="project" value="InterPro"/>
</dbReference>
<accession>A0A1S7LKZ4</accession>
<dbReference type="Pfam" id="PF07238">
    <property type="entry name" value="PilZ"/>
    <property type="match status" value="1"/>
</dbReference>
<feature type="compositionally biased region" description="Basic and acidic residues" evidence="2">
    <location>
        <begin position="169"/>
        <end position="182"/>
    </location>
</feature>
<dbReference type="Gene3D" id="2.40.10.220">
    <property type="entry name" value="predicted glycosyltransferase like domains"/>
    <property type="match status" value="1"/>
</dbReference>
<evidence type="ECO:0000259" key="3">
    <source>
        <dbReference type="Pfam" id="PF07238"/>
    </source>
</evidence>
<evidence type="ECO:0000256" key="2">
    <source>
        <dbReference type="SAM" id="MobiDB-lite"/>
    </source>
</evidence>